<dbReference type="Pfam" id="PF11915">
    <property type="entry name" value="DUF3433"/>
    <property type="match status" value="2"/>
</dbReference>
<gene>
    <name evidence="3" type="ORF">M430DRAFT_120586</name>
</gene>
<feature type="transmembrane region" description="Helical" evidence="2">
    <location>
        <begin position="1267"/>
        <end position="1289"/>
    </location>
</feature>
<dbReference type="PANTHER" id="PTHR37544:SF3">
    <property type="entry name" value="SPRAY"/>
    <property type="match status" value="1"/>
</dbReference>
<feature type="transmembrane region" description="Helical" evidence="2">
    <location>
        <begin position="12"/>
        <end position="36"/>
    </location>
</feature>
<feature type="transmembrane region" description="Helical" evidence="2">
    <location>
        <begin position="509"/>
        <end position="536"/>
    </location>
</feature>
<dbReference type="OrthoDB" id="3248909at2759"/>
<dbReference type="Proteomes" id="UP000241818">
    <property type="component" value="Unassembled WGS sequence"/>
</dbReference>
<dbReference type="InterPro" id="IPR021840">
    <property type="entry name" value="DUF3433"/>
</dbReference>
<evidence type="ECO:0000313" key="3">
    <source>
        <dbReference type="EMBL" id="PSS20626.1"/>
    </source>
</evidence>
<sequence length="1391" mass="153623">MCEWLPIALRWWFMASLFLVSLGLGLAAIFLTLYSHNHQGLGIDHNTSTFLFTWKFIPTLAAVVYSLLVMTTINDIKRTEPYARLSRPGGAPAASTLFLKSGSMWSDIFTTLRKSKNGGARNWALFWASFVNILTILIVVPFSAAFIFPANILVKNTTTFSQLAASVDSPMELSTDESIFIRTISSVLLNTTTSAWVSNDYAVLPFWPSNENAVPLGGVVSSSSLQWTANTTVYQTDLKCSPMGLRSFANFTLNQSLAHLPGITMFSDVNLTSFILESADGCSLGLAGFPPDFSSNTIFKTGGGWWSGAPNFSYPLLWAPGNGTAMDLNFDHPIMLNASTQCGRRSMYFFATPYIESQTFQAQGQICTSSYFSASLPVTVSNIGASSTVTFDTQEFENIRVPISPTTMDIHTFENAFLSQNWSSKLRSPDSSSNPDLPPRPRLGGPLNLLGAQNNFDLQSMLANADLTDQARQIKQRFLGESMMSTFRQIGTQQAKPIIGTTFVSERRIVVSSVVGIILTAALLLSALMILLVAFYTRHHKRPLNLLQDPASPMAMASLISSNPNIKALFEGADWYCEYAMQQKLADHVFYLRNGELYASDMKDTYQQSCKSQELQREVISSATYDWCPNFLRRRILGLQLSALLIITATLAVFFAFFRGPGISQSLLVPKLNVNDRSVTALAPYSIIPTLIALGFNLYWASMDATFRRLQLYVSMTRKAIPSSRVASSTYLNIPLLWTVAKAAANRDLLLSVVAAGAVLTQIVTVAMCGLWEQNSGFRTYNANVSRIMEFRTVPAIFAVPAVSPHLASMDVETVNSEGVLANVFDNRLASWLYSSVDQGVYNSTPPTWTSQEWSFTPLNLTSIYAPSENGIKNNATVETPSLRGRLECTPIDMSNTSAWLTTLDFRNKTAWNDPKIPANLTVGYELKLGLSMNESVEGYSRYWGDNNPYFSFFSEDYHLQCCGNEMNSTQEAAIGYWSRAADAPHTSIVVKWITGNPFPHQFKDSTLQNQRILDEGSGSHLHWVWKDIPKVTALNCTPVFETANAKVTVDLATGTVQNYTILDTPVEDKMAWASQYQSLNVSTGVPYSSSPIASGFQVKPGVFLNNVTVSYGYLIHDILLGAANAARTGIRPQGSSVLAENLADQTYNFRLPGLNTDFMSYTSLALAGNNRSALLDHNTLGNISSTVFSLFFKNFVQSNVRPNDALFMNGTWGLQPRGEVIPSDLGPTLASNSTAFLQNSFQFSKTNPISQAIISTEILKLEMNPAVVIICLCISSLLAVFTIVIMVFHRRYMSALPRNVETLGSVLGFLYGSERLLKVADDSVGSWDKRAHGEMVQIGWFDAGGKRRWGIEIVRPGDQFFKEYLGEDKGSREVRLADDHERYDNLWDVG</sequence>
<feature type="region of interest" description="Disordered" evidence="1">
    <location>
        <begin position="424"/>
        <end position="444"/>
    </location>
</feature>
<reference evidence="3 4" key="1">
    <citation type="journal article" date="2018" name="New Phytol.">
        <title>Comparative genomics and transcriptomics depict ericoid mycorrhizal fungi as versatile saprotrophs and plant mutualists.</title>
        <authorList>
            <person name="Martino E."/>
            <person name="Morin E."/>
            <person name="Grelet G.A."/>
            <person name="Kuo A."/>
            <person name="Kohler A."/>
            <person name="Daghino S."/>
            <person name="Barry K.W."/>
            <person name="Cichocki N."/>
            <person name="Clum A."/>
            <person name="Dockter R.B."/>
            <person name="Hainaut M."/>
            <person name="Kuo R.C."/>
            <person name="LaButti K."/>
            <person name="Lindahl B.D."/>
            <person name="Lindquist E.A."/>
            <person name="Lipzen A."/>
            <person name="Khouja H.R."/>
            <person name="Magnuson J."/>
            <person name="Murat C."/>
            <person name="Ohm R.A."/>
            <person name="Singer S.W."/>
            <person name="Spatafora J.W."/>
            <person name="Wang M."/>
            <person name="Veneault-Fourrey C."/>
            <person name="Henrissat B."/>
            <person name="Grigoriev I.V."/>
            <person name="Martin F.M."/>
            <person name="Perotto S."/>
        </authorList>
    </citation>
    <scope>NUCLEOTIDE SEQUENCE [LARGE SCALE GENOMIC DNA]</scope>
    <source>
        <strain evidence="3 4">ATCC 22711</strain>
    </source>
</reference>
<organism evidence="3 4">
    <name type="scientific">Amorphotheca resinae ATCC 22711</name>
    <dbReference type="NCBI Taxonomy" id="857342"/>
    <lineage>
        <taxon>Eukaryota</taxon>
        <taxon>Fungi</taxon>
        <taxon>Dikarya</taxon>
        <taxon>Ascomycota</taxon>
        <taxon>Pezizomycotina</taxon>
        <taxon>Leotiomycetes</taxon>
        <taxon>Helotiales</taxon>
        <taxon>Amorphothecaceae</taxon>
        <taxon>Amorphotheca</taxon>
    </lineage>
</organism>
<evidence type="ECO:0000313" key="4">
    <source>
        <dbReference type="Proteomes" id="UP000241818"/>
    </source>
</evidence>
<feature type="transmembrane region" description="Helical" evidence="2">
    <location>
        <begin position="123"/>
        <end position="148"/>
    </location>
</feature>
<keyword evidence="2" id="KW-0812">Transmembrane</keyword>
<evidence type="ECO:0000256" key="2">
    <source>
        <dbReference type="SAM" id="Phobius"/>
    </source>
</evidence>
<keyword evidence="2" id="KW-0472">Membrane</keyword>
<feature type="transmembrane region" description="Helical" evidence="2">
    <location>
        <begin position="749"/>
        <end position="772"/>
    </location>
</feature>
<name>A0A2T3B4R1_AMORE</name>
<dbReference type="GeneID" id="36569862"/>
<protein>
    <submittedName>
        <fullName evidence="3">Uncharacterized protein</fullName>
    </submittedName>
</protein>
<accession>A0A2T3B4R1</accession>
<dbReference type="RefSeq" id="XP_024721896.1">
    <property type="nucleotide sequence ID" value="XM_024861781.1"/>
</dbReference>
<evidence type="ECO:0000256" key="1">
    <source>
        <dbReference type="SAM" id="MobiDB-lite"/>
    </source>
</evidence>
<dbReference type="PANTHER" id="PTHR37544">
    <property type="entry name" value="SPRAY-RELATED"/>
    <property type="match status" value="1"/>
</dbReference>
<dbReference type="InParanoid" id="A0A2T3B4R1"/>
<feature type="transmembrane region" description="Helical" evidence="2">
    <location>
        <begin position="56"/>
        <end position="76"/>
    </location>
</feature>
<proteinExistence type="predicted"/>
<dbReference type="EMBL" id="KZ679010">
    <property type="protein sequence ID" value="PSS20626.1"/>
    <property type="molecule type" value="Genomic_DNA"/>
</dbReference>
<feature type="transmembrane region" description="Helical" evidence="2">
    <location>
        <begin position="678"/>
        <end position="700"/>
    </location>
</feature>
<keyword evidence="4" id="KW-1185">Reference proteome</keyword>
<feature type="transmembrane region" description="Helical" evidence="2">
    <location>
        <begin position="636"/>
        <end position="658"/>
    </location>
</feature>
<keyword evidence="2" id="KW-1133">Transmembrane helix</keyword>